<dbReference type="EMBL" id="CAJJDP010000086">
    <property type="protein sequence ID" value="CAD8185988.1"/>
    <property type="molecule type" value="Genomic_DNA"/>
</dbReference>
<evidence type="ECO:0000313" key="4">
    <source>
        <dbReference type="Proteomes" id="UP000683925"/>
    </source>
</evidence>
<organism evidence="3 4">
    <name type="scientific">Paramecium octaurelia</name>
    <dbReference type="NCBI Taxonomy" id="43137"/>
    <lineage>
        <taxon>Eukaryota</taxon>
        <taxon>Sar</taxon>
        <taxon>Alveolata</taxon>
        <taxon>Ciliophora</taxon>
        <taxon>Intramacronucleata</taxon>
        <taxon>Oligohymenophorea</taxon>
        <taxon>Peniculida</taxon>
        <taxon>Parameciidae</taxon>
        <taxon>Paramecium</taxon>
    </lineage>
</organism>
<dbReference type="OrthoDB" id="10043504at2759"/>
<keyword evidence="1" id="KW-0677">Repeat</keyword>
<dbReference type="AlphaFoldDB" id="A0A8S1W6P4"/>
<dbReference type="OMA" id="KWFEADE"/>
<evidence type="ECO:0000256" key="2">
    <source>
        <dbReference type="ARBA" id="ARBA00022803"/>
    </source>
</evidence>
<proteinExistence type="predicted"/>
<evidence type="ECO:0008006" key="5">
    <source>
        <dbReference type="Google" id="ProtNLM"/>
    </source>
</evidence>
<keyword evidence="4" id="KW-1185">Reference proteome</keyword>
<name>A0A8S1W6P4_PAROT</name>
<accession>A0A8S1W6P4</accession>
<reference evidence="3" key="1">
    <citation type="submission" date="2021-01" db="EMBL/GenBank/DDBJ databases">
        <authorList>
            <consortium name="Genoscope - CEA"/>
            <person name="William W."/>
        </authorList>
    </citation>
    <scope>NUCLEOTIDE SEQUENCE</scope>
</reference>
<dbReference type="InterPro" id="IPR051685">
    <property type="entry name" value="Ycf3/AcsC/BcsC/TPR_MFPF"/>
</dbReference>
<dbReference type="Proteomes" id="UP000683925">
    <property type="component" value="Unassembled WGS sequence"/>
</dbReference>
<comment type="caution">
    <text evidence="3">The sequence shown here is derived from an EMBL/GenBank/DDBJ whole genome shotgun (WGS) entry which is preliminary data.</text>
</comment>
<evidence type="ECO:0000256" key="1">
    <source>
        <dbReference type="ARBA" id="ARBA00022737"/>
    </source>
</evidence>
<dbReference type="PANTHER" id="PTHR44943">
    <property type="entry name" value="CELLULOSE SYNTHASE OPERON PROTEIN C"/>
    <property type="match status" value="1"/>
</dbReference>
<gene>
    <name evidence="3" type="ORF">POCTA_138.1.T0870041</name>
</gene>
<dbReference type="PANTHER" id="PTHR44943:SF4">
    <property type="entry name" value="TPR REPEAT-CONTAINING PROTEIN MJ0798"/>
    <property type="match status" value="1"/>
</dbReference>
<sequence>MDQDLCLHQENIQQNTDQSVNLFNQKKWIEADELFTDLVQKKQNAPYSQFYKCQTLIHLNQIDKLINFVEQIQAENPYFFTQVIEHCNQELKNDSENIIILYVLHQFDESESIINEAIKLNPQFPLIQVWRCLTLISKKKYNEVIDIGQQALKEYPNSVILHHYVGISLQILSRSVEALEHFEIILQLNPNFVQIYLWKCISLETQNQYLKALCCYDLALKLDSKNSEIINQKRISLQGLNMYRKAIQIQRLAIQLGQEENFFITKFMTQAKETF</sequence>
<protein>
    <recommendedName>
        <fullName evidence="5">Tetratricopeptide repeat protein</fullName>
    </recommendedName>
</protein>
<keyword evidence="2" id="KW-0802">TPR repeat</keyword>
<evidence type="ECO:0000313" key="3">
    <source>
        <dbReference type="EMBL" id="CAD8185988.1"/>
    </source>
</evidence>